<proteinExistence type="predicted"/>
<name>A0A4V3D6S2_9GAMM</name>
<organism evidence="3 4">
    <name type="scientific">Permianibacter aggregans</name>
    <dbReference type="NCBI Taxonomy" id="1510150"/>
    <lineage>
        <taxon>Bacteria</taxon>
        <taxon>Pseudomonadati</taxon>
        <taxon>Pseudomonadota</taxon>
        <taxon>Gammaproteobacteria</taxon>
        <taxon>Pseudomonadales</taxon>
        <taxon>Pseudomonadaceae</taxon>
        <taxon>Permianibacter</taxon>
    </lineage>
</organism>
<feature type="transmembrane region" description="Helical" evidence="2">
    <location>
        <begin position="58"/>
        <end position="85"/>
    </location>
</feature>
<evidence type="ECO:0000313" key="4">
    <source>
        <dbReference type="Proteomes" id="UP000295375"/>
    </source>
</evidence>
<reference evidence="3 4" key="1">
    <citation type="submission" date="2019-03" db="EMBL/GenBank/DDBJ databases">
        <title>Genomic Encyclopedia of Type Strains, Phase IV (KMG-IV): sequencing the most valuable type-strain genomes for metagenomic binning, comparative biology and taxonomic classification.</title>
        <authorList>
            <person name="Goeker M."/>
        </authorList>
    </citation>
    <scope>NUCLEOTIDE SEQUENCE [LARGE SCALE GENOMIC DNA]</scope>
    <source>
        <strain evidence="3 4">DSM 103792</strain>
    </source>
</reference>
<feature type="region of interest" description="Disordered" evidence="1">
    <location>
        <begin position="1"/>
        <end position="21"/>
    </location>
</feature>
<keyword evidence="2" id="KW-0472">Membrane</keyword>
<comment type="caution">
    <text evidence="3">The sequence shown here is derived from an EMBL/GenBank/DDBJ whole genome shotgun (WGS) entry which is preliminary data.</text>
</comment>
<accession>A0A4V3D6S2</accession>
<evidence type="ECO:0000256" key="2">
    <source>
        <dbReference type="SAM" id="Phobius"/>
    </source>
</evidence>
<keyword evidence="2" id="KW-1133">Transmembrane helix</keyword>
<gene>
    <name evidence="3" type="ORF">EV696_12116</name>
</gene>
<dbReference type="Proteomes" id="UP000295375">
    <property type="component" value="Unassembled WGS sequence"/>
</dbReference>
<dbReference type="EMBL" id="SNYM01000021">
    <property type="protein sequence ID" value="TDQ45057.1"/>
    <property type="molecule type" value="Genomic_DNA"/>
</dbReference>
<dbReference type="AlphaFoldDB" id="A0A4V3D6S2"/>
<keyword evidence="2" id="KW-0812">Transmembrane</keyword>
<feature type="transmembrane region" description="Helical" evidence="2">
    <location>
        <begin position="91"/>
        <end position="113"/>
    </location>
</feature>
<keyword evidence="4" id="KW-1185">Reference proteome</keyword>
<protein>
    <submittedName>
        <fullName evidence="3">Uncharacterized protein</fullName>
    </submittedName>
</protein>
<evidence type="ECO:0000313" key="3">
    <source>
        <dbReference type="EMBL" id="TDQ45057.1"/>
    </source>
</evidence>
<sequence length="151" mass="17063">MNPEQETPRSESPANKPAQESPVNKLFEQLDAVLRLGKDSLKLVDLELQLAVKQFPRILAITLISPLLLALIWLSASVTFAWLMFDIYQHLGIAFASFTLLQIAAYLFCRLWLRSLKRQASLPYTRQLLGLTGSPQHQQRKPNHESAPTSP</sequence>
<evidence type="ECO:0000256" key="1">
    <source>
        <dbReference type="SAM" id="MobiDB-lite"/>
    </source>
</evidence>